<dbReference type="InterPro" id="IPR029017">
    <property type="entry name" value="Enolase-like_N"/>
</dbReference>
<reference evidence="11" key="2">
    <citation type="submission" date="2025-09" db="UniProtKB">
        <authorList>
            <consortium name="Ensembl"/>
        </authorList>
    </citation>
    <scope>IDENTIFICATION</scope>
</reference>
<accession>A0A3Q4HUG1</accession>
<dbReference type="InterPro" id="IPR020810">
    <property type="entry name" value="Enolase_C"/>
</dbReference>
<dbReference type="SMART" id="SM01193">
    <property type="entry name" value="Enolase_N"/>
    <property type="match status" value="1"/>
</dbReference>
<name>A0A3Q4HUG1_NEOBR</name>
<protein>
    <recommendedName>
        <fullName evidence="7">Enolase 4</fullName>
        <ecNumber evidence="3">4.2.1.11</ecNumber>
    </recommendedName>
    <alternativeName>
        <fullName evidence="6">2-phospho-D-glycerate hydro-lyase</fullName>
    </alternativeName>
</protein>
<dbReference type="STRING" id="32507.ENSNBRP00000024673"/>
<dbReference type="Proteomes" id="UP000261580">
    <property type="component" value="Unassembled WGS sequence"/>
</dbReference>
<dbReference type="GO" id="GO:0004634">
    <property type="term" value="F:phosphopyruvate hydratase activity"/>
    <property type="evidence" value="ECO:0007669"/>
    <property type="project" value="UniProtKB-EC"/>
</dbReference>
<evidence type="ECO:0000259" key="9">
    <source>
        <dbReference type="SMART" id="SM01192"/>
    </source>
</evidence>
<dbReference type="PANTHER" id="PTHR11902:SF30">
    <property type="entry name" value="ENOLASE 4"/>
    <property type="match status" value="1"/>
</dbReference>
<evidence type="ECO:0000256" key="4">
    <source>
        <dbReference type="ARBA" id="ARBA00023152"/>
    </source>
</evidence>
<evidence type="ECO:0000313" key="12">
    <source>
        <dbReference type="Proteomes" id="UP000261580"/>
    </source>
</evidence>
<organism evidence="11 12">
    <name type="scientific">Neolamprologus brichardi</name>
    <name type="common">Fairy cichlid</name>
    <name type="synonym">Lamprologus brichardi</name>
    <dbReference type="NCBI Taxonomy" id="32507"/>
    <lineage>
        <taxon>Eukaryota</taxon>
        <taxon>Metazoa</taxon>
        <taxon>Chordata</taxon>
        <taxon>Craniata</taxon>
        <taxon>Vertebrata</taxon>
        <taxon>Euteleostomi</taxon>
        <taxon>Actinopterygii</taxon>
        <taxon>Neopterygii</taxon>
        <taxon>Teleostei</taxon>
        <taxon>Neoteleostei</taxon>
        <taxon>Acanthomorphata</taxon>
        <taxon>Ovalentaria</taxon>
        <taxon>Cichlomorphae</taxon>
        <taxon>Cichliformes</taxon>
        <taxon>Cichlidae</taxon>
        <taxon>African cichlids</taxon>
        <taxon>Pseudocrenilabrinae</taxon>
        <taxon>Lamprologini</taxon>
        <taxon>Neolamprologus</taxon>
    </lineage>
</organism>
<dbReference type="PANTHER" id="PTHR11902">
    <property type="entry name" value="ENOLASE"/>
    <property type="match status" value="1"/>
</dbReference>
<dbReference type="CDD" id="cd22974">
    <property type="entry name" value="DD_ENO4"/>
    <property type="match status" value="1"/>
</dbReference>
<dbReference type="OMA" id="MKELICI"/>
<evidence type="ECO:0000256" key="8">
    <source>
        <dbReference type="ARBA" id="ARBA00048333"/>
    </source>
</evidence>
<dbReference type="Bgee" id="ENSNBRG00000018850">
    <property type="expression patterns" value="Expressed in testis"/>
</dbReference>
<dbReference type="InterPro" id="IPR000941">
    <property type="entry name" value="Enolase"/>
</dbReference>
<dbReference type="GeneTree" id="ENSGT00950000182805"/>
<evidence type="ECO:0000313" key="11">
    <source>
        <dbReference type="Ensembl" id="ENSNBRP00000024673.1"/>
    </source>
</evidence>
<sequence length="489" mass="54475">MSHPAFSKRVCEDKRDFDEMKTAAAEFYRVSRVPQDIERALHQLFLHRPADQHGYLADYFANLAAPPRISRVTGRQVYDARGRLSLEAEVYCVVHNKEKVKVISAVSSHLVPESQERTEHVMAAVLWINEPLNSMLKDRDPCDQLKIDHILSFFLCYKPEICSKLFWDFYYITGKKSTVEKPLPAAEPQQPVLRGSLAVGSVSLAVAKTGAQIQGVHLYEYVAALRNQEPPFHIPVSLVTLLSCGKTSPGKLNLLEEVILIPKVGQQVKQVQNRNLWLTSPSFVCDSGALAVSHERAEQPLDLIAEACTNLGLPLGTQIHLALNCAAHDKYIIRKYEVATGVLKSPDELVDLYQTLISKYPAVVALIDPFRKEDRDQWEKLSSMIGNSCSLLSDVSYKSQGPPLPGARGHILKHINETTVSDLIHMTSEQQGNNCAFLLVQAVGLGLHYVKLGGLSGAERMTKYNRLISIEEELAQQGILGRFFSQPSL</sequence>
<evidence type="ECO:0000256" key="2">
    <source>
        <dbReference type="ARBA" id="ARBA00009604"/>
    </source>
</evidence>
<dbReference type="UniPathway" id="UPA00109">
    <property type="reaction ID" value="UER00187"/>
</dbReference>
<dbReference type="EC" id="4.2.1.11" evidence="3"/>
<evidence type="ECO:0000256" key="3">
    <source>
        <dbReference type="ARBA" id="ARBA00012058"/>
    </source>
</evidence>
<evidence type="ECO:0000256" key="1">
    <source>
        <dbReference type="ARBA" id="ARBA00005031"/>
    </source>
</evidence>
<dbReference type="GO" id="GO:0006096">
    <property type="term" value="P:glycolytic process"/>
    <property type="evidence" value="ECO:0007669"/>
    <property type="project" value="UniProtKB-UniPathway"/>
</dbReference>
<comment type="similarity">
    <text evidence="2">Belongs to the enolase family.</text>
</comment>
<dbReference type="Ensembl" id="ENSNBRT00000025322.1">
    <property type="protein sequence ID" value="ENSNBRP00000024673.1"/>
    <property type="gene ID" value="ENSNBRG00000018850.1"/>
</dbReference>
<dbReference type="Gene3D" id="3.30.390.10">
    <property type="entry name" value="Enolase-like, N-terminal domain"/>
    <property type="match status" value="1"/>
</dbReference>
<dbReference type="Gene3D" id="3.20.20.120">
    <property type="entry name" value="Enolase-like C-terminal domain"/>
    <property type="match status" value="1"/>
</dbReference>
<reference evidence="11" key="1">
    <citation type="submission" date="2025-08" db="UniProtKB">
        <authorList>
            <consortium name="Ensembl"/>
        </authorList>
    </citation>
    <scope>IDENTIFICATION</scope>
</reference>
<comment type="pathway">
    <text evidence="1">Carbohydrate degradation; glycolysis; pyruvate from D-glyceraldehyde 3-phosphate: step 4/5.</text>
</comment>
<dbReference type="GO" id="GO:0000015">
    <property type="term" value="C:phosphopyruvate hydratase complex"/>
    <property type="evidence" value="ECO:0007669"/>
    <property type="project" value="InterPro"/>
</dbReference>
<dbReference type="GO" id="GO:0000287">
    <property type="term" value="F:magnesium ion binding"/>
    <property type="evidence" value="ECO:0007669"/>
    <property type="project" value="InterPro"/>
</dbReference>
<comment type="catalytic activity">
    <reaction evidence="8">
        <text>(2R)-2-phosphoglycerate = phosphoenolpyruvate + H2O</text>
        <dbReference type="Rhea" id="RHEA:10164"/>
        <dbReference type="ChEBI" id="CHEBI:15377"/>
        <dbReference type="ChEBI" id="CHEBI:58289"/>
        <dbReference type="ChEBI" id="CHEBI:58702"/>
        <dbReference type="EC" id="4.2.1.11"/>
    </reaction>
</comment>
<proteinExistence type="inferred from homology"/>
<keyword evidence="4" id="KW-0324">Glycolysis</keyword>
<dbReference type="SMART" id="SM01192">
    <property type="entry name" value="Enolase_C"/>
    <property type="match status" value="1"/>
</dbReference>
<evidence type="ECO:0000259" key="10">
    <source>
        <dbReference type="SMART" id="SM01193"/>
    </source>
</evidence>
<dbReference type="SUPFAM" id="SSF51604">
    <property type="entry name" value="Enolase C-terminal domain-like"/>
    <property type="match status" value="1"/>
</dbReference>
<feature type="domain" description="Enolase N-terminal" evidence="10">
    <location>
        <begin position="69"/>
        <end position="222"/>
    </location>
</feature>
<evidence type="ECO:0000256" key="7">
    <source>
        <dbReference type="ARBA" id="ARBA00034855"/>
    </source>
</evidence>
<evidence type="ECO:0000256" key="6">
    <source>
        <dbReference type="ARBA" id="ARBA00031125"/>
    </source>
</evidence>
<dbReference type="InterPro" id="IPR036849">
    <property type="entry name" value="Enolase-like_C_sf"/>
</dbReference>
<evidence type="ECO:0000256" key="5">
    <source>
        <dbReference type="ARBA" id="ARBA00023239"/>
    </source>
</evidence>
<dbReference type="AlphaFoldDB" id="A0A3Q4HUG1"/>
<dbReference type="Pfam" id="PF00113">
    <property type="entry name" value="Enolase_C"/>
    <property type="match status" value="1"/>
</dbReference>
<dbReference type="SUPFAM" id="SSF54826">
    <property type="entry name" value="Enolase N-terminal domain-like"/>
    <property type="match status" value="1"/>
</dbReference>
<dbReference type="InterPro" id="IPR020811">
    <property type="entry name" value="Enolase_N"/>
</dbReference>
<dbReference type="InterPro" id="IPR047500">
    <property type="entry name" value="DD_ENO4"/>
</dbReference>
<feature type="domain" description="Enolase C-terminal TIM barrel" evidence="9">
    <location>
        <begin position="231"/>
        <end position="484"/>
    </location>
</feature>
<keyword evidence="12" id="KW-1185">Reference proteome</keyword>
<keyword evidence="5" id="KW-0456">Lyase</keyword>